<dbReference type="InterPro" id="IPR029065">
    <property type="entry name" value="Enolase_C-like"/>
</dbReference>
<comment type="cofactor">
    <cofactor evidence="1">
        <name>Mg(2+)</name>
        <dbReference type="ChEBI" id="CHEBI:18420"/>
    </cofactor>
</comment>
<accession>A0A6A4W5I5</accession>
<dbReference type="GO" id="GO:0000287">
    <property type="term" value="F:magnesium ion binding"/>
    <property type="evidence" value="ECO:0007669"/>
    <property type="project" value="TreeGrafter"/>
</dbReference>
<dbReference type="Proteomes" id="UP000440578">
    <property type="component" value="Unassembled WGS sequence"/>
</dbReference>
<evidence type="ECO:0000259" key="4">
    <source>
        <dbReference type="SMART" id="SM00922"/>
    </source>
</evidence>
<keyword evidence="2" id="KW-0479">Metal-binding</keyword>
<dbReference type="InterPro" id="IPR013342">
    <property type="entry name" value="Mandelate_racemase_C"/>
</dbReference>
<keyword evidence="6" id="KW-1185">Reference proteome</keyword>
<evidence type="ECO:0000313" key="5">
    <source>
        <dbReference type="EMBL" id="KAF0298960.1"/>
    </source>
</evidence>
<dbReference type="PANTHER" id="PTHR13794">
    <property type="entry name" value="ENOLASE SUPERFAMILY, MANDELATE RACEMASE"/>
    <property type="match status" value="1"/>
</dbReference>
<dbReference type="GO" id="GO:0009063">
    <property type="term" value="P:amino acid catabolic process"/>
    <property type="evidence" value="ECO:0007669"/>
    <property type="project" value="InterPro"/>
</dbReference>
<comment type="caution">
    <text evidence="5">The sequence shown here is derived from an EMBL/GenBank/DDBJ whole genome shotgun (WGS) entry which is preliminary data.</text>
</comment>
<evidence type="ECO:0000256" key="2">
    <source>
        <dbReference type="ARBA" id="ARBA00022723"/>
    </source>
</evidence>
<sequence length="451" mass="51241">MEEVPLRITGVQTHDLRFPTSLQLDGSDAVHTDPDYSAALVILETNTALQGHGTTFTIGRGNEIGYVRMRQALQFLVVGKTLDSIVDNFGKFWDNMVNESQLRWIGPQKGVSHLATAALVNAIWDLWARREGKPVWQLLCDMTPQQLVNVMDFRYISDVLTKEEALDMLTIDPDVQKEREETMLKDGYPAYTTAAGWLGYKDEKIRVLCRQYLDAGWDEFKIKVGQDLADDRRRLQVVRETIGPERNLMVDANQRWDVPEAIYWMKELSEFRPLWIEEPTSPDDILGHAQIAKALAPYGIGVATGEMCQNKVMFKQFLQAGGMQFCQVDSCRLGGINEILPVYLMAHKLNVPVCPHAGGICLNEMVASTSRCLITSACRVARRNRRHRVRQHLSEHLETPAVCRGARYFPPQEPGYSCRFRPEALSAFRFPDGTEWKRLIRAGLARNTRTD</sequence>
<organism evidence="5 6">
    <name type="scientific">Amphibalanus amphitrite</name>
    <name type="common">Striped barnacle</name>
    <name type="synonym">Balanus amphitrite</name>
    <dbReference type="NCBI Taxonomy" id="1232801"/>
    <lineage>
        <taxon>Eukaryota</taxon>
        <taxon>Metazoa</taxon>
        <taxon>Ecdysozoa</taxon>
        <taxon>Arthropoda</taxon>
        <taxon>Crustacea</taxon>
        <taxon>Multicrustacea</taxon>
        <taxon>Cirripedia</taxon>
        <taxon>Thoracica</taxon>
        <taxon>Thoracicalcarea</taxon>
        <taxon>Balanomorpha</taxon>
        <taxon>Balanoidea</taxon>
        <taxon>Balanidae</taxon>
        <taxon>Amphibalaninae</taxon>
        <taxon>Amphibalanus</taxon>
    </lineage>
</organism>
<dbReference type="Gene3D" id="3.30.390.10">
    <property type="entry name" value="Enolase-like, N-terminal domain"/>
    <property type="match status" value="1"/>
</dbReference>
<proteinExistence type="predicted"/>
<dbReference type="InterPro" id="IPR018110">
    <property type="entry name" value="Mandel_Rmase/mucon_lact_enz_CS"/>
</dbReference>
<dbReference type="GO" id="GO:0016836">
    <property type="term" value="F:hydro-lyase activity"/>
    <property type="evidence" value="ECO:0007669"/>
    <property type="project" value="TreeGrafter"/>
</dbReference>
<dbReference type="SMART" id="SM00922">
    <property type="entry name" value="MR_MLE"/>
    <property type="match status" value="1"/>
</dbReference>
<dbReference type="InterPro" id="IPR036849">
    <property type="entry name" value="Enolase-like_C_sf"/>
</dbReference>
<dbReference type="SUPFAM" id="SSF51604">
    <property type="entry name" value="Enolase C-terminal domain-like"/>
    <property type="match status" value="1"/>
</dbReference>
<protein>
    <submittedName>
        <fullName evidence="5">Mitochondrial enolase superfamily member 1</fullName>
    </submittedName>
</protein>
<dbReference type="EMBL" id="VIIS01001400">
    <property type="protein sequence ID" value="KAF0298960.1"/>
    <property type="molecule type" value="Genomic_DNA"/>
</dbReference>
<dbReference type="Gene3D" id="3.20.20.120">
    <property type="entry name" value="Enolase-like C-terminal domain"/>
    <property type="match status" value="1"/>
</dbReference>
<dbReference type="PROSITE" id="PS00909">
    <property type="entry name" value="MR_MLE_2"/>
    <property type="match status" value="1"/>
</dbReference>
<dbReference type="InterPro" id="IPR046945">
    <property type="entry name" value="RHMD-like"/>
</dbReference>
<dbReference type="Pfam" id="PF13378">
    <property type="entry name" value="MR_MLE_C"/>
    <property type="match status" value="1"/>
</dbReference>
<dbReference type="InterPro" id="IPR013341">
    <property type="entry name" value="Mandelate_racemase_N_dom"/>
</dbReference>
<evidence type="ECO:0000313" key="6">
    <source>
        <dbReference type="Proteomes" id="UP000440578"/>
    </source>
</evidence>
<dbReference type="Pfam" id="PF02746">
    <property type="entry name" value="MR_MLE_N"/>
    <property type="match status" value="1"/>
</dbReference>
<evidence type="ECO:0000256" key="1">
    <source>
        <dbReference type="ARBA" id="ARBA00001946"/>
    </source>
</evidence>
<dbReference type="OrthoDB" id="14161at2759"/>
<feature type="domain" description="Mandelate racemase/muconate lactonizing enzyme C-terminal" evidence="4">
    <location>
        <begin position="202"/>
        <end position="298"/>
    </location>
</feature>
<reference evidence="5 6" key="1">
    <citation type="submission" date="2019-07" db="EMBL/GenBank/DDBJ databases">
        <title>Draft genome assembly of a fouling barnacle, Amphibalanus amphitrite (Darwin, 1854): The first reference genome for Thecostraca.</title>
        <authorList>
            <person name="Kim W."/>
        </authorList>
    </citation>
    <scope>NUCLEOTIDE SEQUENCE [LARGE SCALE GENOMIC DNA]</scope>
    <source>
        <strain evidence="5">SNU_AA5</strain>
        <tissue evidence="5">Soma without cirri and trophi</tissue>
    </source>
</reference>
<dbReference type="SUPFAM" id="SSF54826">
    <property type="entry name" value="Enolase N-terminal domain-like"/>
    <property type="match status" value="1"/>
</dbReference>
<dbReference type="AlphaFoldDB" id="A0A6A4W5I5"/>
<dbReference type="SFLD" id="SFLDG00179">
    <property type="entry name" value="mandelate_racemase"/>
    <property type="match status" value="1"/>
</dbReference>
<dbReference type="PANTHER" id="PTHR13794:SF58">
    <property type="entry name" value="MITOCHONDRIAL ENOLASE SUPERFAMILY MEMBER 1"/>
    <property type="match status" value="1"/>
</dbReference>
<keyword evidence="3" id="KW-0460">Magnesium</keyword>
<evidence type="ECO:0000256" key="3">
    <source>
        <dbReference type="ARBA" id="ARBA00022842"/>
    </source>
</evidence>
<dbReference type="GO" id="GO:0016052">
    <property type="term" value="P:carbohydrate catabolic process"/>
    <property type="evidence" value="ECO:0007669"/>
    <property type="project" value="TreeGrafter"/>
</dbReference>
<dbReference type="InterPro" id="IPR029017">
    <property type="entry name" value="Enolase-like_N"/>
</dbReference>
<dbReference type="SFLD" id="SFLDS00001">
    <property type="entry name" value="Enolase"/>
    <property type="match status" value="1"/>
</dbReference>
<name>A0A6A4W5I5_AMPAM</name>
<gene>
    <name evidence="5" type="primary">enosf1</name>
    <name evidence="5" type="ORF">FJT64_003731</name>
</gene>